<evidence type="ECO:0000256" key="4">
    <source>
        <dbReference type="ARBA" id="ARBA00023002"/>
    </source>
</evidence>
<dbReference type="PANTHER" id="PTHR43104">
    <property type="entry name" value="L-2-HYDROXYGLUTARATE DEHYDROGENASE, MITOCHONDRIAL"/>
    <property type="match status" value="1"/>
</dbReference>
<evidence type="ECO:0000256" key="5">
    <source>
        <dbReference type="ARBA" id="ARBA00037941"/>
    </source>
</evidence>
<evidence type="ECO:0000256" key="3">
    <source>
        <dbReference type="ARBA" id="ARBA00022827"/>
    </source>
</evidence>
<evidence type="ECO:0000256" key="1">
    <source>
        <dbReference type="ARBA" id="ARBA00001974"/>
    </source>
</evidence>
<dbReference type="Gene3D" id="3.50.50.60">
    <property type="entry name" value="FAD/NAD(P)-binding domain"/>
    <property type="match status" value="1"/>
</dbReference>
<dbReference type="GO" id="GO:0005737">
    <property type="term" value="C:cytoplasm"/>
    <property type="evidence" value="ECO:0007669"/>
    <property type="project" value="TreeGrafter"/>
</dbReference>
<organism evidence="7">
    <name type="scientific">marine metagenome</name>
    <dbReference type="NCBI Taxonomy" id="408172"/>
    <lineage>
        <taxon>unclassified sequences</taxon>
        <taxon>metagenomes</taxon>
        <taxon>ecological metagenomes</taxon>
    </lineage>
</organism>
<dbReference type="AlphaFoldDB" id="A0A381PCU0"/>
<dbReference type="PANTHER" id="PTHR43104:SF2">
    <property type="entry name" value="L-2-HYDROXYGLUTARATE DEHYDROGENASE, MITOCHONDRIAL"/>
    <property type="match status" value="1"/>
</dbReference>
<comment type="similarity">
    <text evidence="5">Belongs to the L2HGDH family.</text>
</comment>
<dbReference type="InterPro" id="IPR006076">
    <property type="entry name" value="FAD-dep_OxRdtase"/>
</dbReference>
<gene>
    <name evidence="7" type="ORF">METZ01_LOCUS16853</name>
</gene>
<evidence type="ECO:0000259" key="6">
    <source>
        <dbReference type="Pfam" id="PF01266"/>
    </source>
</evidence>
<keyword evidence="2" id="KW-0285">Flavoprotein</keyword>
<dbReference type="InterPro" id="IPR036188">
    <property type="entry name" value="FAD/NAD-bd_sf"/>
</dbReference>
<protein>
    <recommendedName>
        <fullName evidence="6">FAD dependent oxidoreductase domain-containing protein</fullName>
    </recommendedName>
</protein>
<reference evidence="7" key="1">
    <citation type="submission" date="2018-05" db="EMBL/GenBank/DDBJ databases">
        <authorList>
            <person name="Lanie J.A."/>
            <person name="Ng W.-L."/>
            <person name="Kazmierczak K.M."/>
            <person name="Andrzejewski T.M."/>
            <person name="Davidsen T.M."/>
            <person name="Wayne K.J."/>
            <person name="Tettelin H."/>
            <person name="Glass J.I."/>
            <person name="Rusch D."/>
            <person name="Podicherti R."/>
            <person name="Tsui H.-C.T."/>
            <person name="Winkler M.E."/>
        </authorList>
    </citation>
    <scope>NUCLEOTIDE SEQUENCE</scope>
</reference>
<accession>A0A381PCU0</accession>
<dbReference type="EMBL" id="UINC01000928">
    <property type="protein sequence ID" value="SUZ63999.1"/>
    <property type="molecule type" value="Genomic_DNA"/>
</dbReference>
<evidence type="ECO:0000313" key="7">
    <source>
        <dbReference type="EMBL" id="SUZ63999.1"/>
    </source>
</evidence>
<feature type="domain" description="FAD dependent oxidoreductase" evidence="6">
    <location>
        <begin position="6"/>
        <end position="392"/>
    </location>
</feature>
<evidence type="ECO:0000256" key="2">
    <source>
        <dbReference type="ARBA" id="ARBA00022630"/>
    </source>
</evidence>
<dbReference type="Pfam" id="PF01266">
    <property type="entry name" value="DAO"/>
    <property type="match status" value="1"/>
</dbReference>
<dbReference type="NCBIfam" id="NF008726">
    <property type="entry name" value="PRK11728.1"/>
    <property type="match status" value="1"/>
</dbReference>
<keyword evidence="4" id="KW-0560">Oxidoreductase</keyword>
<dbReference type="GO" id="GO:0047545">
    <property type="term" value="F:(S)-2-hydroxyglutarate dehydrogenase activity"/>
    <property type="evidence" value="ECO:0007669"/>
    <property type="project" value="TreeGrafter"/>
</dbReference>
<keyword evidence="3" id="KW-0274">FAD</keyword>
<proteinExistence type="inferred from homology"/>
<sequence length="398" mass="43413">MLNRVDLTVIGAGIIGLATAHRYLAAHPGKSVLVVEKESGLARHQTGRNSGVLHSGIYYLPGSMKAQMAVSGRSAMVDFCKENGVPHEVCGKVIVATRRDELDRLHSLQVRAGENGLEAELIDRKRLAEIEPHCAGIEAVYVPSTGIVSYDAVCDALRDRIELAGGSVRYDTSVLGIEESEEGARISTSTCEIKASLVVNCAGLRCDQVAQMVSASEGNRIVPFRGEYFEIVPERSHLVKGLIYPVPDPSFPFLGVHLTRMIDGSVHAGPNAVLALAREGYRWRDISAVQVLEHLTNRGLWKLARKYWRTGAEEVWRSMNKRAFVRALQRLVPEIRAEDLEASPAGVRAQAMDADGQLLDDFAITQARNSLHVLNAPSPAATASLEIADQIVRMIDAH</sequence>
<dbReference type="SUPFAM" id="SSF51905">
    <property type="entry name" value="FAD/NAD(P)-binding domain"/>
    <property type="match status" value="1"/>
</dbReference>
<dbReference type="Gene3D" id="3.30.9.10">
    <property type="entry name" value="D-Amino Acid Oxidase, subunit A, domain 2"/>
    <property type="match status" value="1"/>
</dbReference>
<name>A0A381PCU0_9ZZZZ</name>
<comment type="cofactor">
    <cofactor evidence="1">
        <name>FAD</name>
        <dbReference type="ChEBI" id="CHEBI:57692"/>
    </cofactor>
</comment>